<accession>A0AB36JDY6</accession>
<dbReference type="InterPro" id="IPR027417">
    <property type="entry name" value="P-loop_NTPase"/>
</dbReference>
<organism evidence="2 3">
    <name type="scientific">Paenibacillus odorifer</name>
    <dbReference type="NCBI Taxonomy" id="189426"/>
    <lineage>
        <taxon>Bacteria</taxon>
        <taxon>Bacillati</taxon>
        <taxon>Bacillota</taxon>
        <taxon>Bacilli</taxon>
        <taxon>Bacillales</taxon>
        <taxon>Paenibacillaceae</taxon>
        <taxon>Paenibacillus</taxon>
    </lineage>
</organism>
<dbReference type="Pfam" id="PF07728">
    <property type="entry name" value="AAA_5"/>
    <property type="match status" value="1"/>
</dbReference>
<dbReference type="EMBL" id="MPTO01000020">
    <property type="protein sequence ID" value="OME16029.1"/>
    <property type="molecule type" value="Genomic_DNA"/>
</dbReference>
<feature type="domain" description="ATPase dynein-related AAA" evidence="1">
    <location>
        <begin position="173"/>
        <end position="285"/>
    </location>
</feature>
<evidence type="ECO:0000313" key="3">
    <source>
        <dbReference type="Proteomes" id="UP000187323"/>
    </source>
</evidence>
<gene>
    <name evidence="2" type="ORF">BSK47_20755</name>
</gene>
<dbReference type="PANTHER" id="PTHR37291">
    <property type="entry name" value="5-METHYLCYTOSINE-SPECIFIC RESTRICTION ENZYME B"/>
    <property type="match status" value="1"/>
</dbReference>
<dbReference type="Gene3D" id="3.40.50.300">
    <property type="entry name" value="P-loop containing nucleotide triphosphate hydrolases"/>
    <property type="match status" value="1"/>
</dbReference>
<reference evidence="2 3" key="1">
    <citation type="submission" date="2016-10" db="EMBL/GenBank/DDBJ databases">
        <title>Paenibacillus species isolates.</title>
        <authorList>
            <person name="Beno S.M."/>
        </authorList>
    </citation>
    <scope>NUCLEOTIDE SEQUENCE [LARGE SCALE GENOMIC DNA]</scope>
    <source>
        <strain evidence="2 3">FSL H7-0918</strain>
    </source>
</reference>
<proteinExistence type="predicted"/>
<dbReference type="SUPFAM" id="SSF52540">
    <property type="entry name" value="P-loop containing nucleoside triphosphate hydrolases"/>
    <property type="match status" value="1"/>
</dbReference>
<evidence type="ECO:0000313" key="2">
    <source>
        <dbReference type="EMBL" id="OME16029.1"/>
    </source>
</evidence>
<name>A0AB36JDY6_9BACL</name>
<dbReference type="InterPro" id="IPR052934">
    <property type="entry name" value="Methyl-DNA_Rec/Restrict_Enz"/>
</dbReference>
<dbReference type="AlphaFoldDB" id="A0AB36JDY6"/>
<dbReference type="GO" id="GO:0005524">
    <property type="term" value="F:ATP binding"/>
    <property type="evidence" value="ECO:0007669"/>
    <property type="project" value="InterPro"/>
</dbReference>
<dbReference type="PANTHER" id="PTHR37291:SF1">
    <property type="entry name" value="TYPE IV METHYL-DIRECTED RESTRICTION ENZYME ECOKMCRB SUBUNIT"/>
    <property type="match status" value="1"/>
</dbReference>
<evidence type="ECO:0000259" key="1">
    <source>
        <dbReference type="Pfam" id="PF07728"/>
    </source>
</evidence>
<sequence>MVLILSLIEEMRATNQESVSFDRVKDRFLNYFIDEQEKGNWIDKPSGRELWRVVPKSQLKDIINSPVNALSQVFIYVHSEDNTIGFHNQIQRQLGDEELTELEKLAHKGLYLYNTVGYDEDVETLPQEAEPMKDEQVIGNLHQIQSHIRRKGFFFPEHLIENFYLSLKTKPFVILAGISGTGKTRLVKLFAEALGATGNNGQFTLIPVRPDWSDPADLLGYKDLSGRFKPGPLTEVLVEARKPENQYKPYFICMDEMNLARVEHYFSDLLSVLETQDWQEGKIQTQDLISSIMLDTPEDQGKFGSLGIPENVFLIGTVNMDETTHPFSKKVLDRANTLEFNYINLQQYPDFNVQVETSDSSDVAELNHLFLRSDYLQLVDAYDTNKELVVRTTERLVKINALLEDIHAHVGFRVRDAICFYMIYNERYKLMSEEEAFDWQLLQKILPRIQGSHSSVRRVLLNLMSGALGTGSGVTVDFPAFMDDASPLYLKWAAGQTPPTAKHPQSARKLAFMLRRLEEDGFTSYWLS</sequence>
<dbReference type="InterPro" id="IPR011704">
    <property type="entry name" value="ATPase_dyneun-rel_AAA"/>
</dbReference>
<dbReference type="Proteomes" id="UP000187323">
    <property type="component" value="Unassembled WGS sequence"/>
</dbReference>
<comment type="caution">
    <text evidence="2">The sequence shown here is derived from an EMBL/GenBank/DDBJ whole genome shotgun (WGS) entry which is preliminary data.</text>
</comment>
<protein>
    <recommendedName>
        <fullName evidence="1">ATPase dynein-related AAA domain-containing protein</fullName>
    </recommendedName>
</protein>
<dbReference type="GO" id="GO:0016887">
    <property type="term" value="F:ATP hydrolysis activity"/>
    <property type="evidence" value="ECO:0007669"/>
    <property type="project" value="InterPro"/>
</dbReference>